<dbReference type="EMBL" id="NSLI01000001">
    <property type="protein sequence ID" value="PAX09355.1"/>
    <property type="molecule type" value="Genomic_DNA"/>
</dbReference>
<sequence length="96" mass="10388">MRAIVLLLALASPAVAQMPMTGAPEPARCRSPGADRAQVQPKGPARPRPLIEMPDARPVLTVYRQVNGCSVLLVKEGGRIVEEPVGAPERRRVFRP</sequence>
<gene>
    <name evidence="3" type="ORF">CKY28_00945</name>
</gene>
<dbReference type="AlphaFoldDB" id="A0A2A2SJG0"/>
<keyword evidence="4" id="KW-1185">Reference proteome</keyword>
<keyword evidence="2" id="KW-0732">Signal</keyword>
<name>A0A2A2SJG0_9SPHN</name>
<evidence type="ECO:0000313" key="3">
    <source>
        <dbReference type="EMBL" id="PAX09355.1"/>
    </source>
</evidence>
<feature type="signal peptide" evidence="2">
    <location>
        <begin position="1"/>
        <end position="16"/>
    </location>
</feature>
<protein>
    <submittedName>
        <fullName evidence="3">Uncharacterized protein</fullName>
    </submittedName>
</protein>
<feature type="chain" id="PRO_5012878251" evidence="2">
    <location>
        <begin position="17"/>
        <end position="96"/>
    </location>
</feature>
<accession>A0A2A2SJG0</accession>
<evidence type="ECO:0000256" key="2">
    <source>
        <dbReference type="SAM" id="SignalP"/>
    </source>
</evidence>
<proteinExistence type="predicted"/>
<organism evidence="3 4">
    <name type="scientific">Sphingomonas lenta</name>
    <dbReference type="NCBI Taxonomy" id="1141887"/>
    <lineage>
        <taxon>Bacteria</taxon>
        <taxon>Pseudomonadati</taxon>
        <taxon>Pseudomonadota</taxon>
        <taxon>Alphaproteobacteria</taxon>
        <taxon>Sphingomonadales</taxon>
        <taxon>Sphingomonadaceae</taxon>
        <taxon>Sphingomonas</taxon>
    </lineage>
</organism>
<dbReference type="RefSeq" id="WP_095996461.1">
    <property type="nucleotide sequence ID" value="NZ_NSLI01000001.1"/>
</dbReference>
<evidence type="ECO:0000313" key="4">
    <source>
        <dbReference type="Proteomes" id="UP000218151"/>
    </source>
</evidence>
<feature type="region of interest" description="Disordered" evidence="1">
    <location>
        <begin position="20"/>
        <end position="51"/>
    </location>
</feature>
<comment type="caution">
    <text evidence="3">The sequence shown here is derived from an EMBL/GenBank/DDBJ whole genome shotgun (WGS) entry which is preliminary data.</text>
</comment>
<evidence type="ECO:0000256" key="1">
    <source>
        <dbReference type="SAM" id="MobiDB-lite"/>
    </source>
</evidence>
<reference evidence="4" key="1">
    <citation type="submission" date="2017-09" db="EMBL/GenBank/DDBJ databases">
        <authorList>
            <person name="Feng G."/>
            <person name="Zhu H."/>
        </authorList>
    </citation>
    <scope>NUCLEOTIDE SEQUENCE [LARGE SCALE GENOMIC DNA]</scope>
    <source>
        <strain evidence="4">1PNM-20</strain>
    </source>
</reference>
<dbReference type="Proteomes" id="UP000218151">
    <property type="component" value="Unassembled WGS sequence"/>
</dbReference>